<dbReference type="Pfam" id="PF23231">
    <property type="entry name" value="HAT_Syf1_CNRKL1_C"/>
    <property type="match status" value="1"/>
</dbReference>
<dbReference type="GO" id="GO:0071014">
    <property type="term" value="C:post-mRNA release spliceosomal complex"/>
    <property type="evidence" value="ECO:0007669"/>
    <property type="project" value="TreeGrafter"/>
</dbReference>
<dbReference type="OrthoDB" id="10067343at2759"/>
<evidence type="ECO:0000256" key="6">
    <source>
        <dbReference type="ARBA" id="ARBA00023242"/>
    </source>
</evidence>
<keyword evidence="4" id="KW-0677">Repeat</keyword>
<keyword evidence="5" id="KW-0508">mRNA splicing</keyword>
<evidence type="ECO:0000259" key="8">
    <source>
        <dbReference type="Pfam" id="PF23231"/>
    </source>
</evidence>
<keyword evidence="3" id="KW-0507">mRNA processing</keyword>
<dbReference type="PANTHER" id="PTHR11246">
    <property type="entry name" value="PRE-MRNA SPLICING FACTOR"/>
    <property type="match status" value="1"/>
</dbReference>
<name>N6UDF0_DENPD</name>
<feature type="compositionally biased region" description="Basic and acidic residues" evidence="7">
    <location>
        <begin position="191"/>
        <end position="201"/>
    </location>
</feature>
<feature type="non-terminal residue" evidence="9">
    <location>
        <position position="1"/>
    </location>
</feature>
<accession>N6UDF0</accession>
<feature type="region of interest" description="Disordered" evidence="7">
    <location>
        <begin position="189"/>
        <end position="239"/>
    </location>
</feature>
<dbReference type="Gene3D" id="1.25.40.10">
    <property type="entry name" value="Tetratricopeptide repeat domain"/>
    <property type="match status" value="1"/>
</dbReference>
<evidence type="ECO:0000256" key="4">
    <source>
        <dbReference type="ARBA" id="ARBA00022737"/>
    </source>
</evidence>
<sequence length="239" mass="27233">MARHAMAVYERATKAVPETDMFEVFNIYIKRAAEIYGIPKTRQIYEKAIESLPEKDTRQMCLRFADMETKLGEIDRARAIYSHCSQICDPRVTIEFWQTWKEFEVRHGNEDTMREMLRIKRSVQAMYNTQVNMMSAQMFTSAGSVTGTTADLAPGEKDGMRLLEAKAAEMANSAPGLGQRPGNIMFVRGETQGDKKDKVVNPDEIDIDEDEDEDEPEPRLEQKDVPSEVFGSLKKPKPI</sequence>
<dbReference type="InterPro" id="IPR011990">
    <property type="entry name" value="TPR-like_helical_dom_sf"/>
</dbReference>
<dbReference type="InterPro" id="IPR055430">
    <property type="entry name" value="HAT_Syf1_CNRKL1_C"/>
</dbReference>
<evidence type="ECO:0000256" key="5">
    <source>
        <dbReference type="ARBA" id="ARBA00023187"/>
    </source>
</evidence>
<dbReference type="SUPFAM" id="SSF48452">
    <property type="entry name" value="TPR-like"/>
    <property type="match status" value="1"/>
</dbReference>
<dbReference type="AlphaFoldDB" id="N6UDF0"/>
<feature type="domain" description="Pre-mRNA-splicing factor Syf1/CRNKL1-like C-terminal HAT-repeats" evidence="8">
    <location>
        <begin position="1"/>
        <end position="147"/>
    </location>
</feature>
<reference evidence="9" key="1">
    <citation type="journal article" date="2013" name="Genome Biol.">
        <title>Draft genome of the mountain pine beetle, Dendroctonus ponderosae Hopkins, a major forest pest.</title>
        <authorList>
            <person name="Keeling C.I."/>
            <person name="Yuen M.M."/>
            <person name="Liao N.Y."/>
            <person name="Docking T.R."/>
            <person name="Chan S.K."/>
            <person name="Taylor G.A."/>
            <person name="Palmquist D.L."/>
            <person name="Jackman S.D."/>
            <person name="Nguyen A."/>
            <person name="Li M."/>
            <person name="Henderson H."/>
            <person name="Janes J.K."/>
            <person name="Zhao Y."/>
            <person name="Pandoh P."/>
            <person name="Moore R."/>
            <person name="Sperling F.A."/>
            <person name="Huber D.P."/>
            <person name="Birol I."/>
            <person name="Jones S.J."/>
            <person name="Bohlmann J."/>
        </authorList>
    </citation>
    <scope>NUCLEOTIDE SEQUENCE</scope>
</reference>
<dbReference type="GO" id="GO:0000349">
    <property type="term" value="P:generation of catalytic spliceosome for first transesterification step"/>
    <property type="evidence" value="ECO:0007669"/>
    <property type="project" value="TreeGrafter"/>
</dbReference>
<dbReference type="GO" id="GO:0000974">
    <property type="term" value="C:Prp19 complex"/>
    <property type="evidence" value="ECO:0007669"/>
    <property type="project" value="TreeGrafter"/>
</dbReference>
<dbReference type="FunFam" id="1.25.40.10:FF:001071">
    <property type="entry name" value="pre-mRNA-splicing factor SYF1-like"/>
    <property type="match status" value="1"/>
</dbReference>
<gene>
    <name evidence="9" type="ORF">YQE_04824</name>
</gene>
<evidence type="ECO:0000256" key="2">
    <source>
        <dbReference type="ARBA" id="ARBA00008644"/>
    </source>
</evidence>
<feature type="compositionally biased region" description="Acidic residues" evidence="7">
    <location>
        <begin position="203"/>
        <end position="216"/>
    </location>
</feature>
<dbReference type="EMBL" id="KB740848">
    <property type="protein sequence ID" value="ENN78651.1"/>
    <property type="molecule type" value="Genomic_DNA"/>
</dbReference>
<comment type="similarity">
    <text evidence="2">Belongs to the crooked-neck family.</text>
</comment>
<evidence type="ECO:0000256" key="3">
    <source>
        <dbReference type="ARBA" id="ARBA00022664"/>
    </source>
</evidence>
<evidence type="ECO:0000313" key="9">
    <source>
        <dbReference type="EMBL" id="ENN78651.1"/>
    </source>
</evidence>
<protein>
    <recommendedName>
        <fullName evidence="8">Pre-mRNA-splicing factor Syf1/CRNKL1-like C-terminal HAT-repeats domain-containing protein</fullName>
    </recommendedName>
</protein>
<keyword evidence="6" id="KW-0539">Nucleus</keyword>
<evidence type="ECO:0000256" key="7">
    <source>
        <dbReference type="SAM" id="MobiDB-lite"/>
    </source>
</evidence>
<organism evidence="9">
    <name type="scientific">Dendroctonus ponderosae</name>
    <name type="common">Mountain pine beetle</name>
    <dbReference type="NCBI Taxonomy" id="77166"/>
    <lineage>
        <taxon>Eukaryota</taxon>
        <taxon>Metazoa</taxon>
        <taxon>Ecdysozoa</taxon>
        <taxon>Arthropoda</taxon>
        <taxon>Hexapoda</taxon>
        <taxon>Insecta</taxon>
        <taxon>Pterygota</taxon>
        <taxon>Neoptera</taxon>
        <taxon>Endopterygota</taxon>
        <taxon>Coleoptera</taxon>
        <taxon>Polyphaga</taxon>
        <taxon>Cucujiformia</taxon>
        <taxon>Curculionidae</taxon>
        <taxon>Scolytinae</taxon>
        <taxon>Dendroctonus</taxon>
    </lineage>
</organism>
<dbReference type="OMA" id="REEPMGA"/>
<proteinExistence type="inferred from homology"/>
<dbReference type="GO" id="GO:0071007">
    <property type="term" value="C:U2-type catalytic step 2 spliceosome"/>
    <property type="evidence" value="ECO:0007669"/>
    <property type="project" value="TreeGrafter"/>
</dbReference>
<dbReference type="InterPro" id="IPR045075">
    <property type="entry name" value="Syf1-like"/>
</dbReference>
<comment type="subcellular location">
    <subcellularLocation>
        <location evidence="1">Nucleus</location>
    </subcellularLocation>
</comment>
<dbReference type="SMART" id="SM00386">
    <property type="entry name" value="HAT"/>
    <property type="match status" value="2"/>
</dbReference>
<dbReference type="InterPro" id="IPR003107">
    <property type="entry name" value="HAT"/>
</dbReference>
<feature type="compositionally biased region" description="Basic and acidic residues" evidence="7">
    <location>
        <begin position="217"/>
        <end position="226"/>
    </location>
</feature>
<dbReference type="PANTHER" id="PTHR11246:SF5">
    <property type="entry name" value="PRE-MRNA-SPLICING FACTOR SYF1"/>
    <property type="match status" value="1"/>
</dbReference>
<dbReference type="HOGENOM" id="CLU_1162191_0_0_1"/>
<evidence type="ECO:0000256" key="1">
    <source>
        <dbReference type="ARBA" id="ARBA00004123"/>
    </source>
</evidence>